<dbReference type="PANTHER" id="PTHR15446:SF17">
    <property type="entry name" value="UROPLAKIN-3A"/>
    <property type="match status" value="1"/>
</dbReference>
<feature type="transmembrane region" description="Helical" evidence="1">
    <location>
        <begin position="277"/>
        <end position="305"/>
    </location>
</feature>
<evidence type="ECO:0000313" key="3">
    <source>
        <dbReference type="RefSeq" id="XP_054856786.1"/>
    </source>
</evidence>
<dbReference type="InterPro" id="IPR024831">
    <property type="entry name" value="Uroplakin-3"/>
</dbReference>
<keyword evidence="2" id="KW-1185">Reference proteome</keyword>
<dbReference type="GeneID" id="129344246"/>
<gene>
    <name evidence="3" type="primary">UPK3A</name>
</gene>
<dbReference type="Proteomes" id="UP001190640">
    <property type="component" value="Chromosome 16"/>
</dbReference>
<dbReference type="GO" id="GO:0015840">
    <property type="term" value="P:urea transport"/>
    <property type="evidence" value="ECO:0007669"/>
    <property type="project" value="TreeGrafter"/>
</dbReference>
<dbReference type="GO" id="GO:0005886">
    <property type="term" value="C:plasma membrane"/>
    <property type="evidence" value="ECO:0007669"/>
    <property type="project" value="TreeGrafter"/>
</dbReference>
<evidence type="ECO:0000313" key="2">
    <source>
        <dbReference type="Proteomes" id="UP001190640"/>
    </source>
</evidence>
<protein>
    <submittedName>
        <fullName evidence="3">Uroplakin-3a</fullName>
    </submittedName>
</protein>
<dbReference type="GO" id="GO:0006833">
    <property type="term" value="P:water transport"/>
    <property type="evidence" value="ECO:0007669"/>
    <property type="project" value="TreeGrafter"/>
</dbReference>
<keyword evidence="1" id="KW-0812">Transmembrane</keyword>
<dbReference type="AlphaFoldDB" id="A0AA97LIK1"/>
<dbReference type="CTD" id="7380"/>
<evidence type="ECO:0000256" key="1">
    <source>
        <dbReference type="SAM" id="Phobius"/>
    </source>
</evidence>
<dbReference type="KEGG" id="emc:129344246"/>
<name>A0AA97LIK1_EUBMA</name>
<sequence length="364" mass="40338">MTRGLETEPYEGRLRDLGMFSLRKRRLEEVQAVTERREGSDSCRQQRIGLETMGLNYRREVSRQCCNQEKSTHIGIPKSNRARISDDTLRPQIANPKFATNNPTLTTVTLEKPFCEFDGSMLKGASYEVYLYVMVDSAMTSSSSLMDTDDKALRATFQQTSGGQLGAYKAASFDVPNCMSPPKLSDAADVAKAPAVLAQYLIRVGDDSACLYDPNFLEACNPPLSEDTSYRFKFVLVDKTSGAMKDQTLWSDPIKTNKLKQSSSIDTWPGRRSGGMIVITSVLSVLMSVLVAAFLTAALLAVLAWGRDYHLDGVSSKRRLFSDGYPSLKGIQERLPMQLGVNPKLSNMLTQDEHKKPLSPTPGY</sequence>
<reference evidence="3" key="1">
    <citation type="submission" date="2025-08" db="UniProtKB">
        <authorList>
            <consortium name="RefSeq"/>
        </authorList>
    </citation>
    <scope>IDENTIFICATION</scope>
    <source>
        <tissue evidence="3">Blood</tissue>
    </source>
</reference>
<dbReference type="RefSeq" id="XP_054856786.1">
    <property type="nucleotide sequence ID" value="XM_055000811.1"/>
</dbReference>
<keyword evidence="1" id="KW-0472">Membrane</keyword>
<dbReference type="PANTHER" id="PTHR15446">
    <property type="entry name" value="UROPLAKIN III"/>
    <property type="match status" value="1"/>
</dbReference>
<proteinExistence type="predicted"/>
<accession>A0AA97LIK1</accession>
<organism evidence="2 3">
    <name type="scientific">Eublepharis macularius</name>
    <name type="common">Leopard gecko</name>
    <name type="synonym">Cyrtodactylus macularius</name>
    <dbReference type="NCBI Taxonomy" id="481883"/>
    <lineage>
        <taxon>Eukaryota</taxon>
        <taxon>Metazoa</taxon>
        <taxon>Chordata</taxon>
        <taxon>Craniata</taxon>
        <taxon>Vertebrata</taxon>
        <taxon>Euteleostomi</taxon>
        <taxon>Lepidosauria</taxon>
        <taxon>Squamata</taxon>
        <taxon>Bifurcata</taxon>
        <taxon>Gekkota</taxon>
        <taxon>Eublepharidae</taxon>
        <taxon>Eublepharinae</taxon>
        <taxon>Eublepharis</taxon>
    </lineage>
</organism>
<keyword evidence="1" id="KW-1133">Transmembrane helix</keyword>